<dbReference type="Proteomes" id="UP001281147">
    <property type="component" value="Unassembled WGS sequence"/>
</dbReference>
<proteinExistence type="predicted"/>
<comment type="caution">
    <text evidence="1">The sequence shown here is derived from an EMBL/GenBank/DDBJ whole genome shotgun (WGS) entry which is preliminary data.</text>
</comment>
<evidence type="ECO:0000313" key="2">
    <source>
        <dbReference type="Proteomes" id="UP001281147"/>
    </source>
</evidence>
<organism evidence="1 2">
    <name type="scientific">Vermiconidia calcicola</name>
    <dbReference type="NCBI Taxonomy" id="1690605"/>
    <lineage>
        <taxon>Eukaryota</taxon>
        <taxon>Fungi</taxon>
        <taxon>Dikarya</taxon>
        <taxon>Ascomycota</taxon>
        <taxon>Pezizomycotina</taxon>
        <taxon>Dothideomycetes</taxon>
        <taxon>Dothideomycetidae</taxon>
        <taxon>Mycosphaerellales</taxon>
        <taxon>Extremaceae</taxon>
        <taxon>Vermiconidia</taxon>
    </lineage>
</organism>
<evidence type="ECO:0000313" key="1">
    <source>
        <dbReference type="EMBL" id="KAK3721307.1"/>
    </source>
</evidence>
<gene>
    <name evidence="1" type="ORF">LTR37_003183</name>
</gene>
<protein>
    <submittedName>
        <fullName evidence="1">Uncharacterized protein</fullName>
    </submittedName>
</protein>
<accession>A0ACC3NQC7</accession>
<reference evidence="1" key="1">
    <citation type="submission" date="2023-07" db="EMBL/GenBank/DDBJ databases">
        <title>Black Yeasts Isolated from many extreme environments.</title>
        <authorList>
            <person name="Coleine C."/>
            <person name="Stajich J.E."/>
            <person name="Selbmann L."/>
        </authorList>
    </citation>
    <scope>NUCLEOTIDE SEQUENCE</scope>
    <source>
        <strain evidence="1">CCFEE 5714</strain>
    </source>
</reference>
<name>A0ACC3NQC7_9PEZI</name>
<dbReference type="EMBL" id="JAUTXU010000018">
    <property type="protein sequence ID" value="KAK3721307.1"/>
    <property type="molecule type" value="Genomic_DNA"/>
</dbReference>
<keyword evidence="2" id="KW-1185">Reference proteome</keyword>
<sequence length="864" mass="94440">MIRTHRPRGHIWTHASAFQQTEEFRKIRYEDCVAPTPRILVPGPDESLLGPERAAKRRRIEKLADDFLNGDPLFISSARPCPDSLKATIAWNKKSSNEPKFVMPVVNRSNEPSAVWEDVEDDAVVLRRAATSKTTDAGYHAAFPLGKQDVTEVQAQASCGRKRRLKAAKLTVGPSDEALRMAAALRARRVYRANSEVPDSSRRSSRLLELMADDGKPRSEPRTDAMNYDRRTSSWLSRRKSHTIIHEPSPRLQSKHSGAIQETLSESDTASSLPEETASGSESSERKGSYHTAPEVTEDHTQDYTTQQDSGLQEYSQAHALRSHGIPITQASWASVNEQTPTGCEAASPHDPTSAPAHAKPVSAIQRSLHESAKVRSGKATRTTRLTSNSAKANQSPYWGRRTRSSTYQGSSQTAGATSLSVDQQRYMGAFRSVYTSEEAAANGSTPFMFRKRESELQSADNTRPGGDNAQRKQKGRRRVTFPSSVDTPGSANPGEHRVQEQPVASNPPILDVSFEQDSSFAPKLNMALVDEHLNSVLPTAPDSSRTPSAVKKALRRELKDSGADFTRCASESPPSSQQAEEEPMQGNSNEASAPERAAPSQFWPGTQVLLNQAQHDLFTSPEKQAVSAEQNHAVTPNGDARLHGKPTPVTMREPLKQLSQASQEPMPSTQQLMEAFQGFSTVKKPRGTYKESPLPTPTNVGRDQRRFGKAPVTSTLPSTTATPLESVHASDRRSSSLRFSISSTEHPAASSQRQQQTPAQQSTTAQATASIATPIPVSVRRSSLNSAIKSSAVETPQLAAAPTNDKSDHQSQSSSSAQYLPSFQAAQREPSQLRDPDLDRTVDELTTELLWMKDLEGLLSQVA</sequence>